<feature type="region of interest" description="Disordered" evidence="2">
    <location>
        <begin position="193"/>
        <end position="248"/>
    </location>
</feature>
<evidence type="ECO:0000256" key="1">
    <source>
        <dbReference type="ARBA" id="ARBA00022884"/>
    </source>
</evidence>
<keyword evidence="1" id="KW-0694">RNA-binding</keyword>
<feature type="compositionally biased region" description="Basic residues" evidence="2">
    <location>
        <begin position="224"/>
        <end position="233"/>
    </location>
</feature>
<dbReference type="PANTHER" id="PTHR48029:SF1">
    <property type="entry name" value="NUCLEOLAR PROTEIN 8"/>
    <property type="match status" value="1"/>
</dbReference>
<protein>
    <submittedName>
        <fullName evidence="3">Uncharacterized protein</fullName>
    </submittedName>
</protein>
<feature type="region of interest" description="Disordered" evidence="2">
    <location>
        <begin position="272"/>
        <end position="322"/>
    </location>
</feature>
<evidence type="ECO:0000313" key="4">
    <source>
        <dbReference type="Proteomes" id="UP000325440"/>
    </source>
</evidence>
<feature type="region of interest" description="Disordered" evidence="2">
    <location>
        <begin position="396"/>
        <end position="447"/>
    </location>
</feature>
<keyword evidence="4" id="KW-1185">Reference proteome</keyword>
<evidence type="ECO:0000256" key="2">
    <source>
        <dbReference type="SAM" id="MobiDB-lite"/>
    </source>
</evidence>
<reference evidence="3 4" key="1">
    <citation type="submission" date="2019-08" db="EMBL/GenBank/DDBJ databases">
        <authorList>
            <person name="Alioto T."/>
            <person name="Alioto T."/>
            <person name="Gomez Garrido J."/>
        </authorList>
    </citation>
    <scope>NUCLEOTIDE SEQUENCE [LARGE SCALE GENOMIC DNA]</scope>
</reference>
<feature type="compositionally biased region" description="Acidic residues" evidence="2">
    <location>
        <begin position="308"/>
        <end position="317"/>
    </location>
</feature>
<dbReference type="PANTHER" id="PTHR48029">
    <property type="entry name" value="NUCLEOLAR PROTEIN 8"/>
    <property type="match status" value="1"/>
</dbReference>
<dbReference type="Proteomes" id="UP000325440">
    <property type="component" value="Unassembled WGS sequence"/>
</dbReference>
<feature type="compositionally biased region" description="Basic residues" evidence="2">
    <location>
        <begin position="415"/>
        <end position="447"/>
    </location>
</feature>
<dbReference type="GO" id="GO:0003723">
    <property type="term" value="F:RNA binding"/>
    <property type="evidence" value="ECO:0007669"/>
    <property type="project" value="UniProtKB-KW"/>
</dbReference>
<evidence type="ECO:0000313" key="3">
    <source>
        <dbReference type="EMBL" id="VVC31007.1"/>
    </source>
</evidence>
<dbReference type="OrthoDB" id="21643at2759"/>
<dbReference type="EMBL" id="CABPRJ010000560">
    <property type="protein sequence ID" value="VVC31007.1"/>
    <property type="molecule type" value="Genomic_DNA"/>
</dbReference>
<feature type="compositionally biased region" description="Basic and acidic residues" evidence="2">
    <location>
        <begin position="206"/>
        <end position="223"/>
    </location>
</feature>
<dbReference type="AlphaFoldDB" id="A0A5E4MMF6"/>
<feature type="compositionally biased region" description="Basic residues" evidence="2">
    <location>
        <begin position="396"/>
        <end position="406"/>
    </location>
</feature>
<gene>
    <name evidence="3" type="ORF">CINCED_3A014458</name>
</gene>
<proteinExistence type="predicted"/>
<feature type="compositionally biased region" description="Basic and acidic residues" evidence="2">
    <location>
        <begin position="275"/>
        <end position="285"/>
    </location>
</feature>
<organism evidence="3 4">
    <name type="scientific">Cinara cedri</name>
    <dbReference type="NCBI Taxonomy" id="506608"/>
    <lineage>
        <taxon>Eukaryota</taxon>
        <taxon>Metazoa</taxon>
        <taxon>Ecdysozoa</taxon>
        <taxon>Arthropoda</taxon>
        <taxon>Hexapoda</taxon>
        <taxon>Insecta</taxon>
        <taxon>Pterygota</taxon>
        <taxon>Neoptera</taxon>
        <taxon>Paraneoptera</taxon>
        <taxon>Hemiptera</taxon>
        <taxon>Sternorrhyncha</taxon>
        <taxon>Aphidomorpha</taxon>
        <taxon>Aphidoidea</taxon>
        <taxon>Aphididae</taxon>
        <taxon>Lachninae</taxon>
        <taxon>Cinara</taxon>
    </lineage>
</organism>
<accession>A0A5E4MMF6</accession>
<name>A0A5E4MMF6_9HEMI</name>
<sequence>MIVNEIDNAENKFRGNLPAFRGIGSVVKKKVKQKNDIDNIDKIQADAKRQNALAEKWKTLQNQKYTIANALKGESSNKKIIFDEYGDQQECKESGTKLSKKKISLFDDDDANEPENQELVSDYKLKLRFEGEKGKKLFHMQTSKATGDDRFVMDQRFFNDQELTEKMSDDEIEKQMNILEDVVGRAVSKPRKNNEDQIFNMVRYDPTQEEHKKYEQDKHELPKQKRVSKKQKQKVQQQQSKEPVIDTDKYYKVEDKLKDVFSSQSQFSLTNLFHTSDKSSDKLEQDDYEAEKMSNPQKKFGQNPFIDDSSDSEEENIHEDNVDNFDDKVASEKILGSRGVWREVFFFKVDDSRFKDAEEFYNPEYNKINYTGSHDPRFVKKRNILRDFLKNKDKRHKRDIGKKRFSGKLGGTHSNQKHHKVTQSKSGHFKNKTKGKHIRKSNKINDS</sequence>